<dbReference type="EMBL" id="JAUSTF010000002">
    <property type="protein sequence ID" value="MDQ0180132.1"/>
    <property type="molecule type" value="Genomic_DNA"/>
</dbReference>
<gene>
    <name evidence="2" type="ORF">J2S90_000155</name>
    <name evidence="3" type="ORF">J2S93_001548</name>
</gene>
<accession>A0AAW8D685</accession>
<name>A0AAW8D685_9MICC</name>
<dbReference type="EMBL" id="JAUSRG010000001">
    <property type="protein sequence ID" value="MDP9903215.1"/>
    <property type="molecule type" value="Genomic_DNA"/>
</dbReference>
<evidence type="ECO:0000313" key="2">
    <source>
        <dbReference type="EMBL" id="MDP9903215.1"/>
    </source>
</evidence>
<dbReference type="GO" id="GO:0006355">
    <property type="term" value="P:regulation of DNA-templated transcription"/>
    <property type="evidence" value="ECO:0007669"/>
    <property type="project" value="InterPro"/>
</dbReference>
<comment type="caution">
    <text evidence="2">The sequence shown here is derived from an EMBL/GenBank/DDBJ whole genome shotgun (WGS) entry which is preliminary data.</text>
</comment>
<protein>
    <submittedName>
        <fullName evidence="2">Uncharacterized protein</fullName>
    </submittedName>
</protein>
<dbReference type="SUPFAM" id="SSF47598">
    <property type="entry name" value="Ribbon-helix-helix"/>
    <property type="match status" value="1"/>
</dbReference>
<organism evidence="2 5">
    <name type="scientific">Arthrobacter bambusae</name>
    <dbReference type="NCBI Taxonomy" id="1338426"/>
    <lineage>
        <taxon>Bacteria</taxon>
        <taxon>Bacillati</taxon>
        <taxon>Actinomycetota</taxon>
        <taxon>Actinomycetes</taxon>
        <taxon>Micrococcales</taxon>
        <taxon>Micrococcaceae</taxon>
        <taxon>Arthrobacter</taxon>
    </lineage>
</organism>
<evidence type="ECO:0000313" key="4">
    <source>
        <dbReference type="Proteomes" id="UP001230951"/>
    </source>
</evidence>
<dbReference type="RefSeq" id="WP_306958835.1">
    <property type="nucleotide sequence ID" value="NZ_JAUSRG010000001.1"/>
</dbReference>
<dbReference type="Proteomes" id="UP001242995">
    <property type="component" value="Unassembled WGS sequence"/>
</dbReference>
<keyword evidence="4" id="KW-1185">Reference proteome</keyword>
<dbReference type="AlphaFoldDB" id="A0AAW8D685"/>
<proteinExistence type="predicted"/>
<sequence>MSANLRDVGARSSASGRKQQAAGSQAVKIRVHPDVHERTKYWAQRHGLSANEYMALAVEEKIARENGDYDLPALEIQRMNQLIDQMVAMSSNVQNLETVVVSGFDSLLGLTRGDSNYLLDEDGELGTAGGFAGMVESAGGGGIPDQPSDDSVAGHKYGGF</sequence>
<feature type="compositionally biased region" description="Polar residues" evidence="1">
    <location>
        <begin position="12"/>
        <end position="23"/>
    </location>
</feature>
<dbReference type="InterPro" id="IPR010985">
    <property type="entry name" value="Ribbon_hlx_hlx"/>
</dbReference>
<reference evidence="2 4" key="1">
    <citation type="submission" date="2023-07" db="EMBL/GenBank/DDBJ databases">
        <title>Sorghum-associated microbial communities from plants grown in Nebraska, USA.</title>
        <authorList>
            <person name="Schachtman D."/>
        </authorList>
    </citation>
    <scope>NUCLEOTIDE SEQUENCE</scope>
    <source>
        <strain evidence="2">DS1006</strain>
        <strain evidence="3 4">DS1016</strain>
    </source>
</reference>
<evidence type="ECO:0000313" key="5">
    <source>
        <dbReference type="Proteomes" id="UP001242995"/>
    </source>
</evidence>
<dbReference type="Proteomes" id="UP001230951">
    <property type="component" value="Unassembled WGS sequence"/>
</dbReference>
<feature type="region of interest" description="Disordered" evidence="1">
    <location>
        <begin position="1"/>
        <end position="26"/>
    </location>
</feature>
<evidence type="ECO:0000313" key="3">
    <source>
        <dbReference type="EMBL" id="MDQ0180132.1"/>
    </source>
</evidence>
<feature type="region of interest" description="Disordered" evidence="1">
    <location>
        <begin position="138"/>
        <end position="160"/>
    </location>
</feature>
<evidence type="ECO:0000256" key="1">
    <source>
        <dbReference type="SAM" id="MobiDB-lite"/>
    </source>
</evidence>